<dbReference type="HOGENOM" id="CLU_010194_1_1_1"/>
<comment type="similarity">
    <text evidence="1 5">Belongs to the short-chain dehydrogenases/reductases (SDR) family.</text>
</comment>
<dbReference type="Pfam" id="PF00106">
    <property type="entry name" value="adh_short"/>
    <property type="match status" value="1"/>
</dbReference>
<protein>
    <recommendedName>
        <fullName evidence="8">L-xylulose reductase</fullName>
    </recommendedName>
</protein>
<dbReference type="GO" id="GO:0004090">
    <property type="term" value="F:carbonyl reductase (NADPH) activity"/>
    <property type="evidence" value="ECO:0000318"/>
    <property type="project" value="GO_Central"/>
</dbReference>
<dbReference type="SUPFAM" id="SSF51735">
    <property type="entry name" value="NAD(P)-binding Rossmann-fold domains"/>
    <property type="match status" value="1"/>
</dbReference>
<sequence length="244" mass="25757">MEISFSGKRALVTGAGKGIGRCTAKALVKCGADVVALSRTQSDLDSLKAESPSIQTHHIDVQNTSDVRDLIKGLGDIHLLVNNAGVGRLHLFEDIEPEDYDIVFGVNVKAALFVAQAVARKMKAQGSGGAIVNVSSQASQAPLMEHTLYCASKAALDMITKVMALELGKHKIRVNSVNPTVVLTDMGKMAWADPVKAGPMLASIPLGRFAEEQDVVDAILYLLSDKAAMIHGTCLPVDGGKLIG</sequence>
<dbReference type="FunFam" id="3.40.50.720:FF:000214">
    <property type="entry name" value="L-xylulose reductase"/>
    <property type="match status" value="1"/>
</dbReference>
<evidence type="ECO:0000256" key="3">
    <source>
        <dbReference type="ARBA" id="ARBA00022857"/>
    </source>
</evidence>
<dbReference type="KEGG" id="nve:5509620"/>
<evidence type="ECO:0000256" key="2">
    <source>
        <dbReference type="ARBA" id="ARBA00011881"/>
    </source>
</evidence>
<evidence type="ECO:0000256" key="1">
    <source>
        <dbReference type="ARBA" id="ARBA00006484"/>
    </source>
</evidence>
<dbReference type="GO" id="GO:0005997">
    <property type="term" value="P:xylulose metabolic process"/>
    <property type="evidence" value="ECO:0000318"/>
    <property type="project" value="GO_Central"/>
</dbReference>
<dbReference type="Gene3D" id="3.40.50.720">
    <property type="entry name" value="NAD(P)-binding Rossmann-like Domain"/>
    <property type="match status" value="1"/>
</dbReference>
<dbReference type="eggNOG" id="KOG1207">
    <property type="taxonomic scope" value="Eukaryota"/>
</dbReference>
<dbReference type="NCBIfam" id="NF005559">
    <property type="entry name" value="PRK07231.1"/>
    <property type="match status" value="1"/>
</dbReference>
<dbReference type="PANTHER" id="PTHR44252">
    <property type="entry name" value="D-ERYTHRULOSE REDUCTASE"/>
    <property type="match status" value="1"/>
</dbReference>
<dbReference type="InParanoid" id="A7SDX1"/>
<dbReference type="PROSITE" id="PS00061">
    <property type="entry name" value="ADH_SHORT"/>
    <property type="match status" value="1"/>
</dbReference>
<dbReference type="EMBL" id="DS469633">
    <property type="protein sequence ID" value="EDO38087.1"/>
    <property type="molecule type" value="Genomic_DNA"/>
</dbReference>
<dbReference type="Proteomes" id="UP000001593">
    <property type="component" value="Unassembled WGS sequence"/>
</dbReference>
<dbReference type="FunCoup" id="A7SDX1">
    <property type="interactions" value="399"/>
</dbReference>
<keyword evidence="7" id="KW-1185">Reference proteome</keyword>
<dbReference type="AlphaFoldDB" id="A7SDX1"/>
<comment type="subunit">
    <text evidence="2">Homotetramer.</text>
</comment>
<dbReference type="InterPro" id="IPR036291">
    <property type="entry name" value="NAD(P)-bd_dom_sf"/>
</dbReference>
<dbReference type="PhylomeDB" id="A7SDX1"/>
<name>A7SDX1_NEMVE</name>
<dbReference type="OMA" id="FPQWGAY"/>
<keyword evidence="4" id="KW-0560">Oxidoreductase</keyword>
<dbReference type="PRINTS" id="PR00080">
    <property type="entry name" value="SDRFAMILY"/>
</dbReference>
<dbReference type="GO" id="GO:0050038">
    <property type="term" value="F:L-xylulose reductase (NADPH) activity"/>
    <property type="evidence" value="ECO:0000318"/>
    <property type="project" value="GO_Central"/>
</dbReference>
<evidence type="ECO:0000256" key="5">
    <source>
        <dbReference type="RuleBase" id="RU000363"/>
    </source>
</evidence>
<evidence type="ECO:0000313" key="6">
    <source>
        <dbReference type="EMBL" id="EDO38087.1"/>
    </source>
</evidence>
<evidence type="ECO:0008006" key="8">
    <source>
        <dbReference type="Google" id="ProtNLM"/>
    </source>
</evidence>
<accession>A7SDX1</accession>
<organism evidence="6 7">
    <name type="scientific">Nematostella vectensis</name>
    <name type="common">Starlet sea anemone</name>
    <dbReference type="NCBI Taxonomy" id="45351"/>
    <lineage>
        <taxon>Eukaryota</taxon>
        <taxon>Metazoa</taxon>
        <taxon>Cnidaria</taxon>
        <taxon>Anthozoa</taxon>
        <taxon>Hexacorallia</taxon>
        <taxon>Actiniaria</taxon>
        <taxon>Edwardsiidae</taxon>
        <taxon>Nematostella</taxon>
    </lineage>
</organism>
<dbReference type="PANTHER" id="PTHR44252:SF3">
    <property type="entry name" value="D-ERYTHRULOSE REDUCTASE-RELATED"/>
    <property type="match status" value="1"/>
</dbReference>
<dbReference type="PRINTS" id="PR00081">
    <property type="entry name" value="GDHRDH"/>
</dbReference>
<dbReference type="InterPro" id="IPR002347">
    <property type="entry name" value="SDR_fam"/>
</dbReference>
<dbReference type="GO" id="GO:0006006">
    <property type="term" value="P:glucose metabolic process"/>
    <property type="evidence" value="ECO:0000318"/>
    <property type="project" value="GO_Central"/>
</dbReference>
<dbReference type="InterPro" id="IPR020904">
    <property type="entry name" value="Sc_DH/Rdtase_CS"/>
</dbReference>
<evidence type="ECO:0000313" key="7">
    <source>
        <dbReference type="Proteomes" id="UP000001593"/>
    </source>
</evidence>
<evidence type="ECO:0000256" key="4">
    <source>
        <dbReference type="ARBA" id="ARBA00023002"/>
    </source>
</evidence>
<proteinExistence type="inferred from homology"/>
<gene>
    <name evidence="6" type="ORF">NEMVEDRAFT_v1g114632</name>
</gene>
<dbReference type="STRING" id="45351.A7SDX1"/>
<reference evidence="6 7" key="1">
    <citation type="journal article" date="2007" name="Science">
        <title>Sea anemone genome reveals ancestral eumetazoan gene repertoire and genomic organization.</title>
        <authorList>
            <person name="Putnam N.H."/>
            <person name="Srivastava M."/>
            <person name="Hellsten U."/>
            <person name="Dirks B."/>
            <person name="Chapman J."/>
            <person name="Salamov A."/>
            <person name="Terry A."/>
            <person name="Shapiro H."/>
            <person name="Lindquist E."/>
            <person name="Kapitonov V.V."/>
            <person name="Jurka J."/>
            <person name="Genikhovich G."/>
            <person name="Grigoriev I.V."/>
            <person name="Lucas S.M."/>
            <person name="Steele R.E."/>
            <person name="Finnerty J.R."/>
            <person name="Technau U."/>
            <person name="Martindale M.Q."/>
            <person name="Rokhsar D.S."/>
        </authorList>
    </citation>
    <scope>NUCLEOTIDE SEQUENCE [LARGE SCALE GENOMIC DNA]</scope>
    <source>
        <strain evidence="7">CH2 X CH6</strain>
    </source>
</reference>
<keyword evidence="3" id="KW-0521">NADP</keyword>
<dbReference type="InterPro" id="IPR051737">
    <property type="entry name" value="L-xylulose/Carbonyl_redctase"/>
</dbReference>
<dbReference type="OrthoDB" id="1393670at2759"/>